<dbReference type="AlphaFoldDB" id="A0A5J4X7J9"/>
<evidence type="ECO:0000313" key="1">
    <source>
        <dbReference type="EMBL" id="KAA6403154.1"/>
    </source>
</evidence>
<reference evidence="1 2" key="1">
    <citation type="submission" date="2019-03" db="EMBL/GenBank/DDBJ databases">
        <title>Single cell metagenomics reveals metabolic interactions within the superorganism composed of flagellate Streblomastix strix and complex community of Bacteroidetes bacteria on its surface.</title>
        <authorList>
            <person name="Treitli S.C."/>
            <person name="Kolisko M."/>
            <person name="Husnik F."/>
            <person name="Keeling P."/>
            <person name="Hampl V."/>
        </authorList>
    </citation>
    <scope>NUCLEOTIDE SEQUENCE [LARGE SCALE GENOMIC DNA]</scope>
    <source>
        <strain evidence="1">ST1C</strain>
    </source>
</reference>
<sequence>MEKKQESKCKELILLFENKLDDEQRKLAVEAGISDALLKIVPSRNCSTFIHAFYVLTYPCSNEIRLQIYNKNPYPVLLNLLQNKNINIVQDSITSINNILAAGFNTTPSTSVHPHFESISDIKGIEKLFSLFMRNVSERTKYLSGFCLGSIFRNREIIDPEMKKQLMSYIYPLINSNDTLTQNSAKKVFKGLILNKNVYTKDTAAICIGKLYKSQIIENAEMRKQIIMHIVILSRRTDGWSANAKSILVDLALNPINKAEIEKN</sequence>
<name>A0A5J4X7J9_9EUKA</name>
<dbReference type="SUPFAM" id="SSF48371">
    <property type="entry name" value="ARM repeat"/>
    <property type="match status" value="1"/>
</dbReference>
<dbReference type="Gene3D" id="1.25.10.10">
    <property type="entry name" value="Leucine-rich Repeat Variant"/>
    <property type="match status" value="1"/>
</dbReference>
<organism evidence="1 2">
    <name type="scientific">Streblomastix strix</name>
    <dbReference type="NCBI Taxonomy" id="222440"/>
    <lineage>
        <taxon>Eukaryota</taxon>
        <taxon>Metamonada</taxon>
        <taxon>Preaxostyla</taxon>
        <taxon>Oxymonadida</taxon>
        <taxon>Streblomastigidae</taxon>
        <taxon>Streblomastix</taxon>
    </lineage>
</organism>
<accession>A0A5J4X7J9</accession>
<dbReference type="Proteomes" id="UP000324800">
    <property type="component" value="Unassembled WGS sequence"/>
</dbReference>
<dbReference type="EMBL" id="SNRW01000133">
    <property type="protein sequence ID" value="KAA6403154.1"/>
    <property type="molecule type" value="Genomic_DNA"/>
</dbReference>
<proteinExistence type="predicted"/>
<gene>
    <name evidence="1" type="ORF">EZS28_001323</name>
</gene>
<evidence type="ECO:0000313" key="2">
    <source>
        <dbReference type="Proteomes" id="UP000324800"/>
    </source>
</evidence>
<protein>
    <submittedName>
        <fullName evidence="1">Uncharacterized protein</fullName>
    </submittedName>
</protein>
<comment type="caution">
    <text evidence="1">The sequence shown here is derived from an EMBL/GenBank/DDBJ whole genome shotgun (WGS) entry which is preliminary data.</text>
</comment>
<dbReference type="InterPro" id="IPR016024">
    <property type="entry name" value="ARM-type_fold"/>
</dbReference>
<dbReference type="InterPro" id="IPR011989">
    <property type="entry name" value="ARM-like"/>
</dbReference>